<dbReference type="GO" id="GO:0004520">
    <property type="term" value="F:DNA endonuclease activity"/>
    <property type="evidence" value="ECO:0007669"/>
    <property type="project" value="EnsemblFungi"/>
</dbReference>
<dbReference type="VEuPathDB" id="FungiDB:B1J91_L05346g"/>
<dbReference type="SUPFAM" id="SSF53098">
    <property type="entry name" value="Ribonuclease H-like"/>
    <property type="match status" value="1"/>
</dbReference>
<dbReference type="VEuPathDB" id="FungiDB:GWK60_L09889"/>
<dbReference type="VEuPathDB" id="FungiDB:CAGL0L05346g"/>
<proteinExistence type="predicted"/>
<keyword evidence="2" id="KW-0540">Nuclease</keyword>
<accession>A0A0W0CNC9</accession>
<gene>
    <name evidence="2" type="ORF">AO440_004661</name>
    <name evidence="3" type="ORF">AO440_004925</name>
</gene>
<dbReference type="EMBL" id="LLZZ01000132">
    <property type="protein sequence ID" value="KTB01077.1"/>
    <property type="molecule type" value="Genomic_DNA"/>
</dbReference>
<dbReference type="EMBL" id="LLZZ01000115">
    <property type="protein sequence ID" value="KTB04861.1"/>
    <property type="molecule type" value="Genomic_DNA"/>
</dbReference>
<dbReference type="InterPro" id="IPR036397">
    <property type="entry name" value="RNaseH_sf"/>
</dbReference>
<dbReference type="Proteomes" id="UP000054886">
    <property type="component" value="Unassembled WGS sequence"/>
</dbReference>
<evidence type="ECO:0000313" key="3">
    <source>
        <dbReference type="EMBL" id="KTB04861.1"/>
    </source>
</evidence>
<dbReference type="GO" id="GO:0000402">
    <property type="term" value="F:crossed form four-way junction DNA binding"/>
    <property type="evidence" value="ECO:0007669"/>
    <property type="project" value="TreeGrafter"/>
</dbReference>
<comment type="caution">
    <text evidence="2">The sequence shown here is derived from an EMBL/GenBank/DDBJ whole genome shotgun (WGS) entry which is preliminary data.</text>
</comment>
<feature type="domain" description="Mitochondrial resolvase Ydc2 catalytic" evidence="1">
    <location>
        <begin position="62"/>
        <end position="302"/>
    </location>
</feature>
<dbReference type="InterPro" id="IPR012337">
    <property type="entry name" value="RNaseH-like_sf"/>
</dbReference>
<protein>
    <submittedName>
        <fullName evidence="2">Cruciform cutting endonuclease 1, mitochondrial</fullName>
    </submittedName>
</protein>
<evidence type="ECO:0000259" key="1">
    <source>
        <dbReference type="Pfam" id="PF09159"/>
    </source>
</evidence>
<dbReference type="VEuPathDB" id="FungiDB:GVI51_L05203"/>
<dbReference type="InterPro" id="IPR015242">
    <property type="entry name" value="Ydc2_cat"/>
</dbReference>
<reference evidence="2 4" key="1">
    <citation type="submission" date="2015-10" db="EMBL/GenBank/DDBJ databases">
        <title>Draft genomes sequences of Candida glabrata isolates 1A, 1B, 2A, 2B, 3A and 3B.</title>
        <authorList>
            <person name="Haavelsrud O.E."/>
            <person name="Gaustad P."/>
        </authorList>
    </citation>
    <scope>NUCLEOTIDE SEQUENCE [LARGE SCALE GENOMIC DNA]</scope>
    <source>
        <strain evidence="2">910700640</strain>
    </source>
</reference>
<dbReference type="Gene3D" id="3.30.420.10">
    <property type="entry name" value="Ribonuclease H-like superfamily/Ribonuclease H"/>
    <property type="match status" value="1"/>
</dbReference>
<dbReference type="GO" id="GO:0070336">
    <property type="term" value="F:flap-structured DNA binding"/>
    <property type="evidence" value="ECO:0007669"/>
    <property type="project" value="TreeGrafter"/>
</dbReference>
<dbReference type="PANTHER" id="PTHR28072">
    <property type="entry name" value="CRUCIFORM CUTTING ENDONUCLEASE 1, MITOCHONDRIAL-RELATED"/>
    <property type="match status" value="1"/>
</dbReference>
<dbReference type="GO" id="GO:0005743">
    <property type="term" value="C:mitochondrial inner membrane"/>
    <property type="evidence" value="ECO:0007669"/>
    <property type="project" value="EnsemblFungi"/>
</dbReference>
<dbReference type="Pfam" id="PF09159">
    <property type="entry name" value="Ydc2-catalyt"/>
    <property type="match status" value="1"/>
</dbReference>
<name>A0A0W0CNC9_CANGB</name>
<dbReference type="CDD" id="cd16963">
    <property type="entry name" value="CCE1"/>
    <property type="match status" value="1"/>
</dbReference>
<organism evidence="2 4">
    <name type="scientific">Candida glabrata</name>
    <name type="common">Yeast</name>
    <name type="synonym">Torulopsis glabrata</name>
    <dbReference type="NCBI Taxonomy" id="5478"/>
    <lineage>
        <taxon>Eukaryota</taxon>
        <taxon>Fungi</taxon>
        <taxon>Dikarya</taxon>
        <taxon>Ascomycota</taxon>
        <taxon>Saccharomycotina</taxon>
        <taxon>Saccharomycetes</taxon>
        <taxon>Saccharomycetales</taxon>
        <taxon>Saccharomycetaceae</taxon>
        <taxon>Nakaseomyces</taxon>
    </lineage>
</organism>
<evidence type="ECO:0000313" key="4">
    <source>
        <dbReference type="Proteomes" id="UP000054886"/>
    </source>
</evidence>
<dbReference type="PANTHER" id="PTHR28072:SF1">
    <property type="entry name" value="CRUCIFORM CUTTING ENDONUCLEASE 1, MITOCHONDRIAL-RELATED"/>
    <property type="match status" value="1"/>
</dbReference>
<evidence type="ECO:0000313" key="2">
    <source>
        <dbReference type="EMBL" id="KTB01077.1"/>
    </source>
</evidence>
<dbReference type="AlphaFoldDB" id="A0A0W0CNC9"/>
<dbReference type="GO" id="GO:0000403">
    <property type="term" value="F:Y-form DNA binding"/>
    <property type="evidence" value="ECO:0007669"/>
    <property type="project" value="TreeGrafter"/>
</dbReference>
<keyword evidence="2" id="KW-0378">Hydrolase</keyword>
<keyword evidence="2" id="KW-0255">Endonuclease</keyword>
<sequence>MMNAEVAERVLRPLKSTTLKHVSVLLGARIEATKSARISSIISQCAVLDRLRCRRDAGDLVVTAIDAGVSNFAYCSLQLRKDRKPLLVGWEKFQLESKFVDGHMDGDKLALNPENFSRLATKLSQYLLALPYATQLYAIERQRARSVSSKFVLEPVLRSNILEYLLFSTLANAKETGRGTKDYEIISSDPQRMVNYWVTVGSSNTKYQELILDKNSKKYRIALVSDILCNSAHDDWDFGVELTSIWRRRIAKAQNKKTSDLKLYTLIENSDTNLGTKKDDDLADSFLHALMWSKWLNNYETLVYEIDNKPFNDFETGVLELIKNIQIPKIL</sequence>
<dbReference type="InterPro" id="IPR039197">
    <property type="entry name" value="Mrs1/Cce1"/>
</dbReference>